<organism evidence="2">
    <name type="scientific">Akkermansia muciniphila</name>
    <dbReference type="NCBI Taxonomy" id="239935"/>
    <lineage>
        <taxon>Bacteria</taxon>
        <taxon>Pseudomonadati</taxon>
        <taxon>Verrucomicrobiota</taxon>
        <taxon>Verrucomicrobiia</taxon>
        <taxon>Verrucomicrobiales</taxon>
        <taxon>Akkermansiaceae</taxon>
        <taxon>Akkermansia</taxon>
    </lineage>
</organism>
<protein>
    <submittedName>
        <fullName evidence="2">Uncharacterized protein</fullName>
    </submittedName>
</protein>
<dbReference type="EMBL" id="CACRSS010000004">
    <property type="protein sequence ID" value="VYT00595.1"/>
    <property type="molecule type" value="Genomic_DNA"/>
</dbReference>
<reference evidence="2" key="1">
    <citation type="submission" date="2019-11" db="EMBL/GenBank/DDBJ databases">
        <authorList>
            <person name="Feng L."/>
        </authorList>
    </citation>
    <scope>NUCLEOTIDE SEQUENCE</scope>
    <source>
        <strain evidence="2">AMuciniphilaLFYP55</strain>
    </source>
</reference>
<feature type="compositionally biased region" description="Polar residues" evidence="1">
    <location>
        <begin position="73"/>
        <end position="84"/>
    </location>
</feature>
<dbReference type="AlphaFoldDB" id="A0A6N2T4R2"/>
<evidence type="ECO:0000313" key="2">
    <source>
        <dbReference type="EMBL" id="VYT00595.1"/>
    </source>
</evidence>
<name>A0A6N2T4R2_9BACT</name>
<evidence type="ECO:0000256" key="1">
    <source>
        <dbReference type="SAM" id="MobiDB-lite"/>
    </source>
</evidence>
<sequence>MAVFKIERAGVFPEPVLSGCIPHQQTASLLQFFIIRQVQQVFIVIQNHRAVLRQRNFFSGPRLALGQGRSRTHPQNTDETGNKSNIHHDDG</sequence>
<proteinExistence type="predicted"/>
<accession>A0A6N2T4R2</accession>
<feature type="region of interest" description="Disordered" evidence="1">
    <location>
        <begin position="63"/>
        <end position="91"/>
    </location>
</feature>
<gene>
    <name evidence="2" type="ORF">AMLFYP55_02453</name>
</gene>